<proteinExistence type="predicted"/>
<protein>
    <submittedName>
        <fullName evidence="1">Uncharacterized protein</fullName>
    </submittedName>
</protein>
<evidence type="ECO:0000313" key="2">
    <source>
        <dbReference type="Proteomes" id="UP000054805"/>
    </source>
</evidence>
<accession>A0A0V1GN76</accession>
<organism evidence="1 2">
    <name type="scientific">Trichinella pseudospiralis</name>
    <name type="common">Parasitic roundworm</name>
    <dbReference type="NCBI Taxonomy" id="6337"/>
    <lineage>
        <taxon>Eukaryota</taxon>
        <taxon>Metazoa</taxon>
        <taxon>Ecdysozoa</taxon>
        <taxon>Nematoda</taxon>
        <taxon>Enoplea</taxon>
        <taxon>Dorylaimia</taxon>
        <taxon>Trichinellida</taxon>
        <taxon>Trichinellidae</taxon>
        <taxon>Trichinella</taxon>
    </lineage>
</organism>
<gene>
    <name evidence="1" type="ORF">T4B_3308</name>
</gene>
<reference evidence="1 2" key="1">
    <citation type="submission" date="2015-01" db="EMBL/GenBank/DDBJ databases">
        <title>Evolution of Trichinella species and genotypes.</title>
        <authorList>
            <person name="Korhonen P.K."/>
            <person name="Edoardo P."/>
            <person name="Giuseppe L.R."/>
            <person name="Gasser R.B."/>
        </authorList>
    </citation>
    <scope>NUCLEOTIDE SEQUENCE [LARGE SCALE GENOMIC DNA]</scope>
    <source>
        <strain evidence="1">ISS588</strain>
    </source>
</reference>
<dbReference type="AlphaFoldDB" id="A0A0V1GN76"/>
<keyword evidence="2" id="KW-1185">Reference proteome</keyword>
<comment type="caution">
    <text evidence="1">The sequence shown here is derived from an EMBL/GenBank/DDBJ whole genome shotgun (WGS) entry which is preliminary data.</text>
</comment>
<dbReference type="EMBL" id="JYDS01001062">
    <property type="protein sequence ID" value="KRY99750.1"/>
    <property type="molecule type" value="Genomic_DNA"/>
</dbReference>
<sequence>MLHSIRNKVTHTTTTSSYRRSLILKLEKFCNVAMIQSRVIPGRLILTQSYSATGKESASAVRERCRCRWEASVDACTSQS</sequence>
<dbReference type="Proteomes" id="UP000054805">
    <property type="component" value="Unassembled WGS sequence"/>
</dbReference>
<evidence type="ECO:0000313" key="1">
    <source>
        <dbReference type="EMBL" id="KRY99750.1"/>
    </source>
</evidence>
<name>A0A0V1GN76_TRIPS</name>